<dbReference type="InterPro" id="IPR036259">
    <property type="entry name" value="MFS_trans_sf"/>
</dbReference>
<dbReference type="AlphaFoldDB" id="A0A4U7JMS0"/>
<protein>
    <recommendedName>
        <fullName evidence="3">MFS transporter</fullName>
    </recommendedName>
</protein>
<dbReference type="OrthoDB" id="3186315at2"/>
<dbReference type="RefSeq" id="WP_137696104.1">
    <property type="nucleotide sequence ID" value="NZ_CP061336.1"/>
</dbReference>
<accession>A0A4U7JMS0</accession>
<dbReference type="KEGG" id="rher:EHE19_009850"/>
<sequence length="355" mass="38810">MKNKTSLAIYTISHMVVDFSCFYVLMGSFCRQIEEPTTISLGFLLYNILAFGLQMFIGYYVDMRSIEHSKVALVGCLLVCAGVVIGFSPWLAILFCGVGNAVFHIGGGINSLVYSEGKIARGGIFVSSGAIGVALGTIAGRNGVTFWIIVLLLLGCCFAISFYCAMDKDNVIPDFNKQNVLKPIVTNGKIIIYLCLISIIVRSYVGFQVPILWKTNTFLFILPSICAFLGKFWGGILADYFGARNVGVLSLLVSIPLLCIFCNNIALCSIGLVMFNITMSITLWGIASQLKNQPGFAFGLTTLALLIGNIPIYLITLPDNIIKIVLPILILVSSICIYISIENQKRRDDNVRTIN</sequence>
<name>A0A4U7JMS0_9FIRM</name>
<dbReference type="SUPFAM" id="SSF103473">
    <property type="entry name" value="MFS general substrate transporter"/>
    <property type="match status" value="1"/>
</dbReference>
<organism evidence="1 2">
    <name type="scientific">Ruminiclostridium herbifermentans</name>
    <dbReference type="NCBI Taxonomy" id="2488810"/>
    <lineage>
        <taxon>Bacteria</taxon>
        <taxon>Bacillati</taxon>
        <taxon>Bacillota</taxon>
        <taxon>Clostridia</taxon>
        <taxon>Eubacteriales</taxon>
        <taxon>Oscillospiraceae</taxon>
        <taxon>Ruminiclostridium</taxon>
    </lineage>
</organism>
<proteinExistence type="predicted"/>
<dbReference type="EMBL" id="CP061336">
    <property type="protein sequence ID" value="QNU68667.1"/>
    <property type="molecule type" value="Genomic_DNA"/>
</dbReference>
<evidence type="ECO:0000313" key="2">
    <source>
        <dbReference type="Proteomes" id="UP000306409"/>
    </source>
</evidence>
<evidence type="ECO:0000313" key="1">
    <source>
        <dbReference type="EMBL" id="QNU68667.1"/>
    </source>
</evidence>
<keyword evidence="2" id="KW-1185">Reference proteome</keyword>
<dbReference type="Gene3D" id="1.20.1250.20">
    <property type="entry name" value="MFS general substrate transporter like domains"/>
    <property type="match status" value="2"/>
</dbReference>
<dbReference type="Proteomes" id="UP000306409">
    <property type="component" value="Chromosome"/>
</dbReference>
<gene>
    <name evidence="1" type="ORF">EHE19_009850</name>
</gene>
<reference evidence="1 2" key="1">
    <citation type="submission" date="2020-09" db="EMBL/GenBank/DDBJ databases">
        <title>Characterization and genome sequencing of Ruminiclostridium sp. nov. MA18.</title>
        <authorList>
            <person name="Rettenmaier R."/>
            <person name="Kowollik M.-L."/>
            <person name="Liebl W."/>
            <person name="Zverlov V."/>
        </authorList>
    </citation>
    <scope>NUCLEOTIDE SEQUENCE [LARGE SCALE GENOMIC DNA]</scope>
    <source>
        <strain evidence="1 2">MA18</strain>
    </source>
</reference>
<evidence type="ECO:0008006" key="3">
    <source>
        <dbReference type="Google" id="ProtNLM"/>
    </source>
</evidence>